<accession>A0A089YR25</accession>
<dbReference type="Proteomes" id="UP000029482">
    <property type="component" value="Chromosome"/>
</dbReference>
<evidence type="ECO:0000313" key="3">
    <source>
        <dbReference type="EMBL" id="AIR96115.1"/>
    </source>
</evidence>
<evidence type="ECO:0000256" key="1">
    <source>
        <dbReference type="SAM" id="MobiDB-lite"/>
    </source>
</evidence>
<dbReference type="RefSeq" id="WP_043497298.1">
    <property type="nucleotide sequence ID" value="NZ_CP009438.1"/>
</dbReference>
<evidence type="ECO:0000313" key="4">
    <source>
        <dbReference type="Proteomes" id="UP000029482"/>
    </source>
</evidence>
<name>A0A089YR25_STRGA</name>
<gene>
    <name evidence="3" type="ORF">SGLAU_00435</name>
</gene>
<sequence length="83" mass="8671">MHVQGQQTAQAPGIKALLTDLVLGKVPAPEQAPAVAAPVRAAPPAARPSTPVEQLRQPAELRDAGILTEDEFAAKKADILARM</sequence>
<dbReference type="STRING" id="1907.SGLAU_00435"/>
<dbReference type="HOGENOM" id="CLU_2541112_0_0_11"/>
<dbReference type="EMBL" id="CP009438">
    <property type="protein sequence ID" value="AIR96115.1"/>
    <property type="molecule type" value="Genomic_DNA"/>
</dbReference>
<dbReference type="Pfam" id="PF09851">
    <property type="entry name" value="SHOCT"/>
    <property type="match status" value="1"/>
</dbReference>
<reference evidence="4" key="1">
    <citation type="journal article" date="2015" name="J. Biotechnol.">
        <title>Complete genome sequence of the actinobacterium Streptomyces glaucescens GLA.O (DSM 40922) consisting of a linear chromosome and one linear plasmid.</title>
        <authorList>
            <person name="Ortseifen V."/>
            <person name="Winkler A."/>
            <person name="Albersmeier A."/>
            <person name="Wendler S."/>
            <person name="Puhler A."/>
            <person name="Kalinowski J."/>
            <person name="Ruckert C."/>
        </authorList>
    </citation>
    <scope>NUCLEOTIDE SEQUENCE [LARGE SCALE GENOMIC DNA]</scope>
    <source>
        <strain evidence="4">DSM 40922 / GLA O</strain>
    </source>
</reference>
<organism evidence="3 4">
    <name type="scientific">Streptomyces glaucescens</name>
    <dbReference type="NCBI Taxonomy" id="1907"/>
    <lineage>
        <taxon>Bacteria</taxon>
        <taxon>Bacillati</taxon>
        <taxon>Actinomycetota</taxon>
        <taxon>Actinomycetes</taxon>
        <taxon>Kitasatosporales</taxon>
        <taxon>Streptomycetaceae</taxon>
        <taxon>Streptomyces</taxon>
    </lineage>
</organism>
<dbReference type="KEGG" id="sgu:SGLAU_00435"/>
<proteinExistence type="predicted"/>
<dbReference type="InterPro" id="IPR018649">
    <property type="entry name" value="SHOCT"/>
</dbReference>
<keyword evidence="4" id="KW-1185">Reference proteome</keyword>
<dbReference type="AlphaFoldDB" id="A0A089YR25"/>
<feature type="domain" description="SHOCT" evidence="2">
    <location>
        <begin position="59"/>
        <end position="80"/>
    </location>
</feature>
<feature type="region of interest" description="Disordered" evidence="1">
    <location>
        <begin position="34"/>
        <end position="55"/>
    </location>
</feature>
<protein>
    <recommendedName>
        <fullName evidence="2">SHOCT domain-containing protein</fullName>
    </recommendedName>
</protein>
<feature type="compositionally biased region" description="Low complexity" evidence="1">
    <location>
        <begin position="34"/>
        <end position="48"/>
    </location>
</feature>
<evidence type="ECO:0000259" key="2">
    <source>
        <dbReference type="Pfam" id="PF09851"/>
    </source>
</evidence>
<dbReference type="OrthoDB" id="5996503at2"/>